<feature type="chain" id="PRO_5045961189" evidence="1">
    <location>
        <begin position="40"/>
        <end position="178"/>
    </location>
</feature>
<keyword evidence="1" id="KW-0732">Signal</keyword>
<dbReference type="Pfam" id="PF13801">
    <property type="entry name" value="Metal_resist"/>
    <property type="match status" value="1"/>
</dbReference>
<sequence>MNSPTPSSAFTRRFGWLTRKTVIAFASGALMASGLAAVAGEGMPAMHAHMAASASTPQGAAAHADKMLKHLYAEIDATPAQQAAIGPLVKQAVQDLFPLRQQAHSAHAQALQLVQQTPIDRAALENARQQHLQLADQASRRLVQLIADIGDQLTPAQRQQLVQHINKMHGMKHGMQHG</sequence>
<dbReference type="Proteomes" id="UP001246372">
    <property type="component" value="Unassembled WGS sequence"/>
</dbReference>
<dbReference type="Gene3D" id="1.20.120.1490">
    <property type="match status" value="1"/>
</dbReference>
<dbReference type="EMBL" id="JAVXZY010000011">
    <property type="protein sequence ID" value="MDT9001907.1"/>
    <property type="molecule type" value="Genomic_DNA"/>
</dbReference>
<comment type="caution">
    <text evidence="2">The sequence shown here is derived from an EMBL/GenBank/DDBJ whole genome shotgun (WGS) entry which is preliminary data.</text>
</comment>
<proteinExistence type="predicted"/>
<accession>A0ABU3PH58</accession>
<evidence type="ECO:0000313" key="2">
    <source>
        <dbReference type="EMBL" id="MDT9001907.1"/>
    </source>
</evidence>
<evidence type="ECO:0000256" key="1">
    <source>
        <dbReference type="SAM" id="SignalP"/>
    </source>
</evidence>
<protein>
    <submittedName>
        <fullName evidence="2">Periplasmic heavy metal sensor</fullName>
    </submittedName>
</protein>
<name>A0ABU3PH58_9BURK</name>
<keyword evidence="3" id="KW-1185">Reference proteome</keyword>
<dbReference type="RefSeq" id="WP_315652789.1">
    <property type="nucleotide sequence ID" value="NZ_JAVXZY010000011.1"/>
</dbReference>
<feature type="signal peptide" evidence="1">
    <location>
        <begin position="1"/>
        <end position="39"/>
    </location>
</feature>
<evidence type="ECO:0000313" key="3">
    <source>
        <dbReference type="Proteomes" id="UP001246372"/>
    </source>
</evidence>
<organism evidence="2 3">
    <name type="scientific">Roseateles aquae</name>
    <dbReference type="NCBI Taxonomy" id="3077235"/>
    <lineage>
        <taxon>Bacteria</taxon>
        <taxon>Pseudomonadati</taxon>
        <taxon>Pseudomonadota</taxon>
        <taxon>Betaproteobacteria</taxon>
        <taxon>Burkholderiales</taxon>
        <taxon>Sphaerotilaceae</taxon>
        <taxon>Roseateles</taxon>
    </lineage>
</organism>
<reference evidence="2" key="1">
    <citation type="submission" date="2023-09" db="EMBL/GenBank/DDBJ databases">
        <title>Paucibacter sp. APW11 Genome sequencing and assembly.</title>
        <authorList>
            <person name="Kim I."/>
        </authorList>
    </citation>
    <scope>NUCLEOTIDE SEQUENCE</scope>
    <source>
        <strain evidence="2">APW11</strain>
    </source>
</reference>
<gene>
    <name evidence="2" type="ORF">RQP53_21705</name>
</gene>
<dbReference type="InterPro" id="IPR025961">
    <property type="entry name" value="Metal_resist"/>
</dbReference>